<keyword evidence="2 7" id="KW-0813">Transport</keyword>
<comment type="subcellular location">
    <subcellularLocation>
        <location evidence="1 7">Cell membrane</location>
        <topology evidence="1 7">Multi-pass membrane protein</topology>
    </subcellularLocation>
</comment>
<dbReference type="Proteomes" id="UP001597120">
    <property type="component" value="Unassembled WGS sequence"/>
</dbReference>
<proteinExistence type="inferred from homology"/>
<keyword evidence="6 7" id="KW-0472">Membrane</keyword>
<evidence type="ECO:0000256" key="5">
    <source>
        <dbReference type="ARBA" id="ARBA00022989"/>
    </source>
</evidence>
<evidence type="ECO:0000256" key="1">
    <source>
        <dbReference type="ARBA" id="ARBA00004651"/>
    </source>
</evidence>
<feature type="domain" description="ABC transmembrane type-1" evidence="8">
    <location>
        <begin position="94"/>
        <end position="303"/>
    </location>
</feature>
<sequence length="313" mass="34555">MPYILRRTMTFIVTLILVVIMTFVVFRIIPGDPALTILGMDADEALLAAMKEKLGTDRPLSEQFAQWVKQMAKGDFGESLKFSRPVLQLILERLPVTVSIALMSIVMALVIAVPLSLLAVKRHGKAADLLISGWTQLGMAVPSFWLGILLVLLLGLTFRWFPAGGYVPWSESPAQALKSLFLPSLAVAIPQVAVIVRYLRTTLLEQMNQDYVKTAHSKGLRETTVLYKHVLKNALVPVITVVGMIFADVLGGSLIIEQVYALPGLGRLMVSSIGARDFPLVQGMVLFTAFIVILVNFTVDLLYRVVDPRIRLK</sequence>
<dbReference type="Gene3D" id="1.10.3720.10">
    <property type="entry name" value="MetI-like"/>
    <property type="match status" value="1"/>
</dbReference>
<dbReference type="CDD" id="cd06261">
    <property type="entry name" value="TM_PBP2"/>
    <property type="match status" value="1"/>
</dbReference>
<evidence type="ECO:0000313" key="9">
    <source>
        <dbReference type="EMBL" id="MFD0871837.1"/>
    </source>
</evidence>
<dbReference type="PANTHER" id="PTHR43163">
    <property type="entry name" value="DIPEPTIDE TRANSPORT SYSTEM PERMEASE PROTEIN DPPB-RELATED"/>
    <property type="match status" value="1"/>
</dbReference>
<feature type="transmembrane region" description="Helical" evidence="7">
    <location>
        <begin position="181"/>
        <end position="199"/>
    </location>
</feature>
<feature type="transmembrane region" description="Helical" evidence="7">
    <location>
        <begin position="141"/>
        <end position="161"/>
    </location>
</feature>
<dbReference type="EMBL" id="JBHTIU010000090">
    <property type="protein sequence ID" value="MFD0871837.1"/>
    <property type="molecule type" value="Genomic_DNA"/>
</dbReference>
<keyword evidence="5 7" id="KW-1133">Transmembrane helix</keyword>
<evidence type="ECO:0000256" key="3">
    <source>
        <dbReference type="ARBA" id="ARBA00022475"/>
    </source>
</evidence>
<evidence type="ECO:0000256" key="6">
    <source>
        <dbReference type="ARBA" id="ARBA00023136"/>
    </source>
</evidence>
<evidence type="ECO:0000259" key="8">
    <source>
        <dbReference type="PROSITE" id="PS50928"/>
    </source>
</evidence>
<evidence type="ECO:0000256" key="4">
    <source>
        <dbReference type="ARBA" id="ARBA00022692"/>
    </source>
</evidence>
<organism evidence="9 10">
    <name type="scientific">Paenibacillus residui</name>
    <dbReference type="NCBI Taxonomy" id="629724"/>
    <lineage>
        <taxon>Bacteria</taxon>
        <taxon>Bacillati</taxon>
        <taxon>Bacillota</taxon>
        <taxon>Bacilli</taxon>
        <taxon>Bacillales</taxon>
        <taxon>Paenibacillaceae</taxon>
        <taxon>Paenibacillus</taxon>
    </lineage>
</organism>
<dbReference type="PROSITE" id="PS50928">
    <property type="entry name" value="ABC_TM1"/>
    <property type="match status" value="1"/>
</dbReference>
<dbReference type="Pfam" id="PF00528">
    <property type="entry name" value="BPD_transp_1"/>
    <property type="match status" value="1"/>
</dbReference>
<gene>
    <name evidence="9" type="ORF">ACFQ03_22170</name>
</gene>
<dbReference type="InterPro" id="IPR000515">
    <property type="entry name" value="MetI-like"/>
</dbReference>
<evidence type="ECO:0000256" key="2">
    <source>
        <dbReference type="ARBA" id="ARBA00022448"/>
    </source>
</evidence>
<accession>A0ABW3DEG2</accession>
<feature type="transmembrane region" description="Helical" evidence="7">
    <location>
        <begin position="280"/>
        <end position="303"/>
    </location>
</feature>
<dbReference type="SUPFAM" id="SSF161098">
    <property type="entry name" value="MetI-like"/>
    <property type="match status" value="1"/>
</dbReference>
<dbReference type="RefSeq" id="WP_144936865.1">
    <property type="nucleotide sequence ID" value="NZ_JBHTIU010000090.1"/>
</dbReference>
<keyword evidence="4 7" id="KW-0812">Transmembrane</keyword>
<reference evidence="10" key="1">
    <citation type="journal article" date="2019" name="Int. J. Syst. Evol. Microbiol.">
        <title>The Global Catalogue of Microorganisms (GCM) 10K type strain sequencing project: providing services to taxonomists for standard genome sequencing and annotation.</title>
        <authorList>
            <consortium name="The Broad Institute Genomics Platform"/>
            <consortium name="The Broad Institute Genome Sequencing Center for Infectious Disease"/>
            <person name="Wu L."/>
            <person name="Ma J."/>
        </authorList>
    </citation>
    <scope>NUCLEOTIDE SEQUENCE [LARGE SCALE GENOMIC DNA]</scope>
    <source>
        <strain evidence="10">CCUG 57263</strain>
    </source>
</reference>
<keyword evidence="10" id="KW-1185">Reference proteome</keyword>
<name>A0ABW3DEG2_9BACL</name>
<protein>
    <submittedName>
        <fullName evidence="9">ABC transporter permease</fullName>
    </submittedName>
</protein>
<dbReference type="InterPro" id="IPR045621">
    <property type="entry name" value="BPD_transp_1_N"/>
</dbReference>
<dbReference type="PANTHER" id="PTHR43163:SF6">
    <property type="entry name" value="DIPEPTIDE TRANSPORT SYSTEM PERMEASE PROTEIN DPPB-RELATED"/>
    <property type="match status" value="1"/>
</dbReference>
<keyword evidence="3" id="KW-1003">Cell membrane</keyword>
<dbReference type="Pfam" id="PF19300">
    <property type="entry name" value="BPD_transp_1_N"/>
    <property type="match status" value="1"/>
</dbReference>
<evidence type="ECO:0000256" key="7">
    <source>
        <dbReference type="RuleBase" id="RU363032"/>
    </source>
</evidence>
<feature type="transmembrane region" description="Helical" evidence="7">
    <location>
        <begin position="96"/>
        <end position="120"/>
    </location>
</feature>
<feature type="transmembrane region" description="Helical" evidence="7">
    <location>
        <begin position="12"/>
        <end position="30"/>
    </location>
</feature>
<comment type="similarity">
    <text evidence="7">Belongs to the binding-protein-dependent transport system permease family.</text>
</comment>
<comment type="caution">
    <text evidence="9">The sequence shown here is derived from an EMBL/GenBank/DDBJ whole genome shotgun (WGS) entry which is preliminary data.</text>
</comment>
<dbReference type="InterPro" id="IPR035906">
    <property type="entry name" value="MetI-like_sf"/>
</dbReference>
<evidence type="ECO:0000313" key="10">
    <source>
        <dbReference type="Proteomes" id="UP001597120"/>
    </source>
</evidence>
<feature type="transmembrane region" description="Helical" evidence="7">
    <location>
        <begin position="234"/>
        <end position="260"/>
    </location>
</feature>